<proteinExistence type="predicted"/>
<keyword evidence="4" id="KW-1185">Reference proteome</keyword>
<keyword evidence="1" id="KW-0812">Transmembrane</keyword>
<evidence type="ECO:0000313" key="4">
    <source>
        <dbReference type="Proteomes" id="UP001500751"/>
    </source>
</evidence>
<keyword evidence="1" id="KW-0472">Membrane</keyword>
<feature type="transmembrane region" description="Helical" evidence="1">
    <location>
        <begin position="77"/>
        <end position="95"/>
    </location>
</feature>
<dbReference type="Proteomes" id="UP001500751">
    <property type="component" value="Unassembled WGS sequence"/>
</dbReference>
<dbReference type="InterPro" id="IPR005135">
    <property type="entry name" value="Endo/exonuclease/phosphatase"/>
</dbReference>
<evidence type="ECO:0000256" key="1">
    <source>
        <dbReference type="SAM" id="Phobius"/>
    </source>
</evidence>
<dbReference type="Gene3D" id="3.60.10.10">
    <property type="entry name" value="Endonuclease/exonuclease/phosphatase"/>
    <property type="match status" value="1"/>
</dbReference>
<protein>
    <recommendedName>
        <fullName evidence="2">Endonuclease/exonuclease/phosphatase domain-containing protein</fullName>
    </recommendedName>
</protein>
<feature type="transmembrane region" description="Helical" evidence="1">
    <location>
        <begin position="134"/>
        <end position="156"/>
    </location>
</feature>
<dbReference type="EMBL" id="BAAAQN010000001">
    <property type="protein sequence ID" value="GAA2010888.1"/>
    <property type="molecule type" value="Genomic_DNA"/>
</dbReference>
<reference evidence="3 4" key="1">
    <citation type="journal article" date="2019" name="Int. J. Syst. Evol. Microbiol.">
        <title>The Global Catalogue of Microorganisms (GCM) 10K type strain sequencing project: providing services to taxonomists for standard genome sequencing and annotation.</title>
        <authorList>
            <consortium name="The Broad Institute Genomics Platform"/>
            <consortium name="The Broad Institute Genome Sequencing Center for Infectious Disease"/>
            <person name="Wu L."/>
            <person name="Ma J."/>
        </authorList>
    </citation>
    <scope>NUCLEOTIDE SEQUENCE [LARGE SCALE GENOMIC DNA]</scope>
    <source>
        <strain evidence="3 4">JCM 16014</strain>
    </source>
</reference>
<name>A0ABN2TIM7_9ACTN</name>
<organism evidence="3 4">
    <name type="scientific">Catenulispora yoronensis</name>
    <dbReference type="NCBI Taxonomy" id="450799"/>
    <lineage>
        <taxon>Bacteria</taxon>
        <taxon>Bacillati</taxon>
        <taxon>Actinomycetota</taxon>
        <taxon>Actinomycetes</taxon>
        <taxon>Catenulisporales</taxon>
        <taxon>Catenulisporaceae</taxon>
        <taxon>Catenulispora</taxon>
    </lineage>
</organism>
<dbReference type="InterPro" id="IPR036691">
    <property type="entry name" value="Endo/exonu/phosph_ase_sf"/>
</dbReference>
<gene>
    <name evidence="3" type="ORF">GCM10009839_01070</name>
</gene>
<comment type="caution">
    <text evidence="3">The sequence shown here is derived from an EMBL/GenBank/DDBJ whole genome shotgun (WGS) entry which is preliminary data.</text>
</comment>
<keyword evidence="1" id="KW-1133">Transmembrane helix</keyword>
<feature type="transmembrane region" description="Helical" evidence="1">
    <location>
        <begin position="107"/>
        <end position="127"/>
    </location>
</feature>
<dbReference type="Pfam" id="PF03372">
    <property type="entry name" value="Exo_endo_phos"/>
    <property type="match status" value="1"/>
</dbReference>
<accession>A0ABN2TIM7</accession>
<dbReference type="SUPFAM" id="SSF56219">
    <property type="entry name" value="DNase I-like"/>
    <property type="match status" value="1"/>
</dbReference>
<feature type="domain" description="Endonuclease/exonuclease/phosphatase" evidence="2">
    <location>
        <begin position="173"/>
        <end position="384"/>
    </location>
</feature>
<sequence length="398" mass="41907">MWGARGTGWERYGVEGLTIGMGARCAQPAADDQFVGLAVRGLIMCRAGPLGCLLMETLGPVGAAPGRRPAIVRIRRWAYLAMLAVAPVWAVVRVAGLETNVLAYTPATQVLAFTPYVALLSLVPLVVAGVRREWLAAGLGVIASVALTVCVLPRAFGGSAAAARPGGPELSVMTANLSLGDADVNAVVALVRTRHPDVLLVQELTAEAEAGFDRAGIADLLPYRVSHPSALAAGSAMFSRLPLQEPGYRKNWGGFYQVHATVNKAGGMPVLLESAHTCSPFSLGQLHCWRTDLAREPYAADTPPGTLRVLAGDFNATLDHAPLRSLIGHGYRDAANAVGEGFTGTWGPYGRHPFIPPVALDHVLAAAPIGIESVHVYDVPRTDHRAVLATLVIPPPSR</sequence>
<evidence type="ECO:0000313" key="3">
    <source>
        <dbReference type="EMBL" id="GAA2010888.1"/>
    </source>
</evidence>
<evidence type="ECO:0000259" key="2">
    <source>
        <dbReference type="Pfam" id="PF03372"/>
    </source>
</evidence>